<protein>
    <recommendedName>
        <fullName evidence="3">Chromosome partitioning protein ParB</fullName>
    </recommendedName>
</protein>
<evidence type="ECO:0000313" key="1">
    <source>
        <dbReference type="EMBL" id="MFC4892561.1"/>
    </source>
</evidence>
<accession>A0ABV9TCM7</accession>
<evidence type="ECO:0000313" key="2">
    <source>
        <dbReference type="Proteomes" id="UP001595926"/>
    </source>
</evidence>
<keyword evidence="2" id="KW-1185">Reference proteome</keyword>
<reference evidence="2" key="1">
    <citation type="journal article" date="2019" name="Int. J. Syst. Evol. Microbiol.">
        <title>The Global Catalogue of Microorganisms (GCM) 10K type strain sequencing project: providing services to taxonomists for standard genome sequencing and annotation.</title>
        <authorList>
            <consortium name="The Broad Institute Genomics Platform"/>
            <consortium name="The Broad Institute Genome Sequencing Center for Infectious Disease"/>
            <person name="Wu L."/>
            <person name="Ma J."/>
        </authorList>
    </citation>
    <scope>NUCLEOTIDE SEQUENCE [LARGE SCALE GENOMIC DNA]</scope>
    <source>
        <strain evidence="2">CGMCC 1.13718</strain>
    </source>
</reference>
<dbReference type="RefSeq" id="WP_119329934.1">
    <property type="nucleotide sequence ID" value="NZ_JBHSJH010000002.1"/>
</dbReference>
<comment type="caution">
    <text evidence="1">The sequence shown here is derived from an EMBL/GenBank/DDBJ whole genome shotgun (WGS) entry which is preliminary data.</text>
</comment>
<organism evidence="1 2">
    <name type="scientific">Pseudofrancisella aestuarii</name>
    <dbReference type="NCBI Taxonomy" id="2670347"/>
    <lineage>
        <taxon>Bacteria</taxon>
        <taxon>Pseudomonadati</taxon>
        <taxon>Pseudomonadota</taxon>
        <taxon>Gammaproteobacteria</taxon>
        <taxon>Thiotrichales</taxon>
        <taxon>Francisellaceae</taxon>
        <taxon>Pseudofrancisella</taxon>
    </lineage>
</organism>
<name>A0ABV9TCM7_9GAMM</name>
<evidence type="ECO:0008006" key="3">
    <source>
        <dbReference type="Google" id="ProtNLM"/>
    </source>
</evidence>
<proteinExistence type="predicted"/>
<dbReference type="Proteomes" id="UP001595926">
    <property type="component" value="Unassembled WGS sequence"/>
</dbReference>
<sequence>MSFRKQYHFRKSENGDLLVWDVLQLIEKAKGLTPKLISISLIKEIDENYWYEIGDSEPTCASLIEHIKLINDANLDYPIILSKDGRVMDGMHRVCKAIILGEKEIEVLQFEEDIPPDYINIDINELQYD</sequence>
<dbReference type="EMBL" id="JBHSJH010000002">
    <property type="protein sequence ID" value="MFC4892561.1"/>
    <property type="molecule type" value="Genomic_DNA"/>
</dbReference>
<gene>
    <name evidence="1" type="ORF">ACFPDQ_05810</name>
</gene>